<dbReference type="PANTHER" id="PTHR30345">
    <property type="entry name" value="RIBOSE-5-PHOSPHATE ISOMERASE B"/>
    <property type="match status" value="1"/>
</dbReference>
<comment type="similarity">
    <text evidence="1">Belongs to the LacAB/RpiB family.</text>
</comment>
<evidence type="ECO:0008006" key="4">
    <source>
        <dbReference type="Google" id="ProtNLM"/>
    </source>
</evidence>
<name>A0A1G1YV80_9BACT</name>
<proteinExistence type="inferred from homology"/>
<dbReference type="SUPFAM" id="SSF89623">
    <property type="entry name" value="Ribose/Galactose isomerase RpiB/AlsB"/>
    <property type="match status" value="1"/>
</dbReference>
<organism evidence="2 3">
    <name type="scientific">Candidatus Colwellbacteria bacterium GWA2_46_10</name>
    <dbReference type="NCBI Taxonomy" id="1797684"/>
    <lineage>
        <taxon>Bacteria</taxon>
        <taxon>Candidatus Colwelliibacteriota</taxon>
    </lineage>
</organism>
<accession>A0A1G1YV80</accession>
<comment type="caution">
    <text evidence="2">The sequence shown here is derived from an EMBL/GenBank/DDBJ whole genome shotgun (WGS) entry which is preliminary data.</text>
</comment>
<evidence type="ECO:0000313" key="3">
    <source>
        <dbReference type="Proteomes" id="UP000178179"/>
    </source>
</evidence>
<dbReference type="InterPro" id="IPR003500">
    <property type="entry name" value="RpiB_LacA_LacB"/>
</dbReference>
<dbReference type="Gene3D" id="3.40.1400.10">
    <property type="entry name" value="Sugar-phosphate isomerase, RpiB/LacA/LacB"/>
    <property type="match status" value="1"/>
</dbReference>
<sequence length="143" mass="15813">HRGFRLKEQIKAFLLGSGWSVRDVGAGELTPDDDYVDYAKAVGEKISADPTGSRGILVCANGVGVDVVANKFNQVRSVLGISPDHVVTSREDDDTNVLSLGADFIDTETAKKMVSVWLETPFSEEERYKRRLEKIRQIDNSLN</sequence>
<dbReference type="PIRSF" id="PIRSF005384">
    <property type="entry name" value="RpiB_LacA_B"/>
    <property type="match status" value="1"/>
</dbReference>
<dbReference type="EMBL" id="MHIS01000021">
    <property type="protein sequence ID" value="OGY56139.1"/>
    <property type="molecule type" value="Genomic_DNA"/>
</dbReference>
<dbReference type="GO" id="GO:0016861">
    <property type="term" value="F:intramolecular oxidoreductase activity, interconverting aldoses and ketoses"/>
    <property type="evidence" value="ECO:0007669"/>
    <property type="project" value="UniProtKB-ARBA"/>
</dbReference>
<evidence type="ECO:0000313" key="2">
    <source>
        <dbReference type="EMBL" id="OGY56139.1"/>
    </source>
</evidence>
<dbReference type="Proteomes" id="UP000178179">
    <property type="component" value="Unassembled WGS sequence"/>
</dbReference>
<reference evidence="2 3" key="1">
    <citation type="journal article" date="2016" name="Nat. Commun.">
        <title>Thousands of microbial genomes shed light on interconnected biogeochemical processes in an aquifer system.</title>
        <authorList>
            <person name="Anantharaman K."/>
            <person name="Brown C.T."/>
            <person name="Hug L.A."/>
            <person name="Sharon I."/>
            <person name="Castelle C.J."/>
            <person name="Probst A.J."/>
            <person name="Thomas B.C."/>
            <person name="Singh A."/>
            <person name="Wilkins M.J."/>
            <person name="Karaoz U."/>
            <person name="Brodie E.L."/>
            <person name="Williams K.H."/>
            <person name="Hubbard S.S."/>
            <person name="Banfield J.F."/>
        </authorList>
    </citation>
    <scope>NUCLEOTIDE SEQUENCE [LARGE SCALE GENOMIC DNA]</scope>
</reference>
<dbReference type="PANTHER" id="PTHR30345:SF0">
    <property type="entry name" value="DNA DAMAGE-REPAIR_TOLERATION PROTEIN DRT102"/>
    <property type="match status" value="1"/>
</dbReference>
<dbReference type="GO" id="GO:0005975">
    <property type="term" value="P:carbohydrate metabolic process"/>
    <property type="evidence" value="ECO:0007669"/>
    <property type="project" value="InterPro"/>
</dbReference>
<protein>
    <recommendedName>
        <fullName evidence="4">Ribose-5-phosphate isomerase</fullName>
    </recommendedName>
</protein>
<dbReference type="Pfam" id="PF02502">
    <property type="entry name" value="LacAB_rpiB"/>
    <property type="match status" value="1"/>
</dbReference>
<dbReference type="AlphaFoldDB" id="A0A1G1YV80"/>
<dbReference type="InterPro" id="IPR036569">
    <property type="entry name" value="RpiB_LacA_LacB_sf"/>
</dbReference>
<evidence type="ECO:0000256" key="1">
    <source>
        <dbReference type="ARBA" id="ARBA00008754"/>
    </source>
</evidence>
<gene>
    <name evidence="2" type="ORF">A2119_02805</name>
</gene>
<feature type="non-terminal residue" evidence="2">
    <location>
        <position position="1"/>
    </location>
</feature>
<dbReference type="NCBIfam" id="TIGR00689">
    <property type="entry name" value="rpiB_lacA_lacB"/>
    <property type="match status" value="1"/>
</dbReference>